<comment type="caution">
    <text evidence="2">The sequence shown here is derived from an EMBL/GenBank/DDBJ whole genome shotgun (WGS) entry which is preliminary data.</text>
</comment>
<name>A8PMF6_9COXI</name>
<dbReference type="AlphaFoldDB" id="A8PMF6"/>
<evidence type="ECO:0000313" key="3">
    <source>
        <dbReference type="Proteomes" id="UP000054075"/>
    </source>
</evidence>
<keyword evidence="1" id="KW-0812">Transmembrane</keyword>
<reference evidence="2" key="2">
    <citation type="submission" date="2007-10" db="EMBL/GenBank/DDBJ databases">
        <authorList>
            <person name="Myers G.S."/>
        </authorList>
    </citation>
    <scope>NUCLEOTIDE SEQUENCE [LARGE SCALE GENOMIC DNA]</scope>
</reference>
<dbReference type="STRING" id="59196.RICGR_0712"/>
<dbReference type="Proteomes" id="UP000054075">
    <property type="component" value="Unassembled WGS sequence"/>
</dbReference>
<evidence type="ECO:0000256" key="1">
    <source>
        <dbReference type="SAM" id="Phobius"/>
    </source>
</evidence>
<reference evidence="2" key="1">
    <citation type="submission" date="2006-04" db="EMBL/GenBank/DDBJ databases">
        <authorList>
            <person name="Seshadri R."/>
            <person name="Federici B.A."/>
        </authorList>
    </citation>
    <scope>NUCLEOTIDE SEQUENCE [LARGE SCALE GENOMIC DNA]</scope>
</reference>
<keyword evidence="1" id="KW-0472">Membrane</keyword>
<proteinExistence type="predicted"/>
<feature type="transmembrane region" description="Helical" evidence="1">
    <location>
        <begin position="12"/>
        <end position="31"/>
    </location>
</feature>
<keyword evidence="1" id="KW-1133">Transmembrane helix</keyword>
<evidence type="ECO:0000313" key="2">
    <source>
        <dbReference type="EMBL" id="EDP46428.1"/>
    </source>
</evidence>
<organism evidence="2 3">
    <name type="scientific">Rickettsiella grylli</name>
    <dbReference type="NCBI Taxonomy" id="59196"/>
    <lineage>
        <taxon>Bacteria</taxon>
        <taxon>Pseudomonadati</taxon>
        <taxon>Pseudomonadota</taxon>
        <taxon>Gammaproteobacteria</taxon>
        <taxon>Legionellales</taxon>
        <taxon>Coxiellaceae</taxon>
        <taxon>Rickettsiella</taxon>
    </lineage>
</organism>
<sequence>MEKLLLLKVDCCFKKYVGLIGLSICYFHWLWDKNRLAIIS</sequence>
<protein>
    <submittedName>
        <fullName evidence="2">Uncharacterized protein</fullName>
    </submittedName>
</protein>
<keyword evidence="3" id="KW-1185">Reference proteome</keyword>
<accession>A8PMF6</accession>
<dbReference type="EMBL" id="AAQJ02000001">
    <property type="protein sequence ID" value="EDP46428.1"/>
    <property type="molecule type" value="Genomic_DNA"/>
</dbReference>
<gene>
    <name evidence="2" type="ORF">RICGR_0712</name>
</gene>